<gene>
    <name evidence="1" type="ORF">LJ757_16420</name>
</gene>
<comment type="caution">
    <text evidence="1">The sequence shown here is derived from an EMBL/GenBank/DDBJ whole genome shotgun (WGS) entry which is preliminary data.</text>
</comment>
<dbReference type="RefSeq" id="WP_227897365.1">
    <property type="nucleotide sequence ID" value="NZ_CP099467.1"/>
</dbReference>
<proteinExistence type="predicted"/>
<protein>
    <submittedName>
        <fullName evidence="1">Uncharacterized protein</fullName>
    </submittedName>
</protein>
<name>A0A9X1MG12_9MICC</name>
<evidence type="ECO:0000313" key="2">
    <source>
        <dbReference type="Proteomes" id="UP001139158"/>
    </source>
</evidence>
<accession>A0A9X1MG12</accession>
<sequence>MPVVRIDSTYEKFPAYSIMSGSSSFMDPALLSEEELAFIRDARLREAYADALISDRAYPDDATPFAVDRLAGVLRAAGIEVPARPTAEELEAHGRETD</sequence>
<keyword evidence="2" id="KW-1185">Reference proteome</keyword>
<dbReference type="AlphaFoldDB" id="A0A9X1MG12"/>
<dbReference type="Proteomes" id="UP001139158">
    <property type="component" value="Unassembled WGS sequence"/>
</dbReference>
<organism evidence="1 2">
    <name type="scientific">Arthrobacter caoxuetaonis</name>
    <dbReference type="NCBI Taxonomy" id="2886935"/>
    <lineage>
        <taxon>Bacteria</taxon>
        <taxon>Bacillati</taxon>
        <taxon>Actinomycetota</taxon>
        <taxon>Actinomycetes</taxon>
        <taxon>Micrococcales</taxon>
        <taxon>Micrococcaceae</taxon>
        <taxon>Arthrobacter</taxon>
    </lineage>
</organism>
<dbReference type="EMBL" id="JAJFZV010000018">
    <property type="protein sequence ID" value="MCC3299378.1"/>
    <property type="molecule type" value="Genomic_DNA"/>
</dbReference>
<reference evidence="1" key="1">
    <citation type="submission" date="2021-10" db="EMBL/GenBank/DDBJ databases">
        <title>Novel species in genus Arthrobacter.</title>
        <authorList>
            <person name="Liu Y."/>
        </authorList>
    </citation>
    <scope>NUCLEOTIDE SEQUENCE</scope>
    <source>
        <strain evidence="1">Zg-Y453</strain>
    </source>
</reference>
<evidence type="ECO:0000313" key="1">
    <source>
        <dbReference type="EMBL" id="MCC3299378.1"/>
    </source>
</evidence>